<dbReference type="AlphaFoldDB" id="A0A0T6DUP6"/>
<gene>
    <name evidence="1" type="ORF">AS194_04070</name>
</gene>
<organism evidence="1 2">
    <name type="scientific">Psychrobacter piscatorii</name>
    <dbReference type="NCBI Taxonomy" id="554343"/>
    <lineage>
        <taxon>Bacteria</taxon>
        <taxon>Pseudomonadati</taxon>
        <taxon>Pseudomonadota</taxon>
        <taxon>Gammaproteobacteria</taxon>
        <taxon>Moraxellales</taxon>
        <taxon>Moraxellaceae</taxon>
        <taxon>Psychrobacter</taxon>
    </lineage>
</organism>
<evidence type="ECO:0000313" key="2">
    <source>
        <dbReference type="Proteomes" id="UP000051202"/>
    </source>
</evidence>
<keyword evidence="2" id="KW-1185">Reference proteome</keyword>
<proteinExistence type="predicted"/>
<accession>A0A0T6DUP6</accession>
<dbReference type="RefSeq" id="WP_058023711.1">
    <property type="nucleotide sequence ID" value="NZ_LNDJ01000013.1"/>
</dbReference>
<dbReference type="Proteomes" id="UP000051202">
    <property type="component" value="Unassembled WGS sequence"/>
</dbReference>
<sequence length="216" mass="24332">MATGFEVIDDQGRKQVLDTHPLLSFSHKLFSNSSNVGDLYPDPRPIYAWRPDNNQIMTQNYFKGRRVVLEDGETYTTNRMQGFGTMHAFTSSEPVSDENYGLEVYDASGTIVFNSSQKPLKILDIINIPDVRQSRTTVSGRVTHWRKSYGSKTAAIVLVRQPLWASGSDFKTSGVALRDSFIALEETVEHRDGELADRWIGNTFALYALVIDVTNF</sequence>
<dbReference type="EMBL" id="LNDJ01000013">
    <property type="protein sequence ID" value="KRU23552.1"/>
    <property type="molecule type" value="Genomic_DNA"/>
</dbReference>
<evidence type="ECO:0000313" key="1">
    <source>
        <dbReference type="EMBL" id="KRU23552.1"/>
    </source>
</evidence>
<reference evidence="1 2" key="1">
    <citation type="submission" date="2015-11" db="EMBL/GenBank/DDBJ databases">
        <title>Permanent draft genome of Psychrobacter piscatorii LQ58.</title>
        <authorList>
            <person name="Zhou M."/>
            <person name="Dong B."/>
            <person name="Liu Q."/>
        </authorList>
    </citation>
    <scope>NUCLEOTIDE SEQUENCE [LARGE SCALE GENOMIC DNA]</scope>
    <source>
        <strain evidence="1 2">LQ58</strain>
    </source>
</reference>
<protein>
    <submittedName>
        <fullName evidence="1">Uncharacterized protein</fullName>
    </submittedName>
</protein>
<comment type="caution">
    <text evidence="1">The sequence shown here is derived from an EMBL/GenBank/DDBJ whole genome shotgun (WGS) entry which is preliminary data.</text>
</comment>
<name>A0A0T6DUP6_9GAMM</name>
<dbReference type="STRING" id="554343.AS194_04070"/>